<gene>
    <name evidence="1" type="ORF">OKIOD_LOCUS15079</name>
</gene>
<proteinExistence type="predicted"/>
<evidence type="ECO:0000313" key="2">
    <source>
        <dbReference type="Proteomes" id="UP001158576"/>
    </source>
</evidence>
<organism evidence="1 2">
    <name type="scientific">Oikopleura dioica</name>
    <name type="common">Tunicate</name>
    <dbReference type="NCBI Taxonomy" id="34765"/>
    <lineage>
        <taxon>Eukaryota</taxon>
        <taxon>Metazoa</taxon>
        <taxon>Chordata</taxon>
        <taxon>Tunicata</taxon>
        <taxon>Appendicularia</taxon>
        <taxon>Copelata</taxon>
        <taxon>Oikopleuridae</taxon>
        <taxon>Oikopleura</taxon>
    </lineage>
</organism>
<accession>A0ABN7TBY7</accession>
<dbReference type="SUPFAM" id="SSF48619">
    <property type="entry name" value="Phospholipase A2, PLA2"/>
    <property type="match status" value="1"/>
</dbReference>
<keyword evidence="2" id="KW-1185">Reference proteome</keyword>
<dbReference type="Gene3D" id="1.20.90.10">
    <property type="entry name" value="Phospholipase A2 domain"/>
    <property type="match status" value="1"/>
</dbReference>
<evidence type="ECO:0000313" key="1">
    <source>
        <dbReference type="EMBL" id="CAG5112058.1"/>
    </source>
</evidence>
<reference evidence="1 2" key="1">
    <citation type="submission" date="2021-04" db="EMBL/GenBank/DDBJ databases">
        <authorList>
            <person name="Bliznina A."/>
        </authorList>
    </citation>
    <scope>NUCLEOTIDE SEQUENCE [LARGE SCALE GENOMIC DNA]</scope>
</reference>
<sequence length="616" mass="66334">MKFLATFLSSSLASHYRAGSYQYRQDGGNLQVTRTMGWRRTMDGYGTGCTASNVANQDVSTAMITETINDLSGNVLVNTGASGTTGTYVVNEIEDSASLDSGTHYCFGYVDESFSVSQPFTHVANGCCTIPMQDDDGVSFSGAYNFASTVYDLTNNSPQFKIPAIWYIMTGCTDQKLYLNPTDPDGDNIKCRWASETEAEFLSRDKGRFDSLILDEDNCVVTYDPAADAFASGIKPLAIQVEDYAADGTLRSSMPAQFMATVWTPQMPAPSAPGVAPTPSSFIRTGQKFFSGLFDEVDGDDHFDFLGHDSHDSTHYRGRRQALPDHCTGLPTFTGSTPANGDVITVSGSMSLDFFAEYSANGGTFVDMDRIIFSGPTGMSCTLVDKSTGQSTCTWTPTVSQIAAGSHDLCAIAYDPMQRTSERVCVKLIAQAAKVDVNWWLNAIATDFAGNALTDYGCTGRGLLEPFAHNNGRPVDEVDLAINGWKKCVRCSVDSLAPGTLQTSFWEYTQPTGTDCDNSDPFEKAICECDKALATVLSQIGTPNAAFQNFDKANCQKAQGGLAHVSMCCGTDLGAFQQYNIPSDQCCEANQLKPAGTCAVEQGIIYTGAIPMYKST</sequence>
<dbReference type="InterPro" id="IPR036444">
    <property type="entry name" value="PLipase_A2_dom_sf"/>
</dbReference>
<protein>
    <submittedName>
        <fullName evidence="1">Oidioi.mRNA.OKI2018_I69.chr2.g6314.t1.cds</fullName>
    </submittedName>
</protein>
<dbReference type="EMBL" id="OU015567">
    <property type="protein sequence ID" value="CAG5112058.1"/>
    <property type="molecule type" value="Genomic_DNA"/>
</dbReference>
<name>A0ABN7TBY7_OIKDI</name>
<dbReference type="Proteomes" id="UP001158576">
    <property type="component" value="Chromosome 2"/>
</dbReference>